<protein>
    <submittedName>
        <fullName evidence="4">Malonyl-CoA-acyl carrier protein transacylase, mitochondrial-like</fullName>
    </submittedName>
</protein>
<dbReference type="InterPro" id="IPR001227">
    <property type="entry name" value="Ac_transferase_dom_sf"/>
</dbReference>
<proteinExistence type="inferred from homology"/>
<keyword evidence="3" id="KW-1185">Reference proteome</keyword>
<dbReference type="InterPro" id="IPR024925">
    <property type="entry name" value="Malonyl_CoA-ACP_transAc"/>
</dbReference>
<gene>
    <name evidence="4" type="primary">LOC116300612</name>
</gene>
<dbReference type="GO" id="GO:0016740">
    <property type="term" value="F:transferase activity"/>
    <property type="evidence" value="ECO:0007669"/>
    <property type="project" value="InterPro"/>
</dbReference>
<dbReference type="SUPFAM" id="SSF52151">
    <property type="entry name" value="FabD/lysophospholipase-like"/>
    <property type="match status" value="1"/>
</dbReference>
<dbReference type="GeneID" id="116300612"/>
<dbReference type="Proteomes" id="UP000515163">
    <property type="component" value="Unplaced"/>
</dbReference>
<feature type="domain" description="Malonyl-CoA:ACP transacylase (MAT)" evidence="2">
    <location>
        <begin position="33"/>
        <end position="335"/>
    </location>
</feature>
<dbReference type="InterPro" id="IPR052760">
    <property type="entry name" value="Mitochondrial_malonyltrans"/>
</dbReference>
<organism evidence="3 4">
    <name type="scientific">Actinia tenebrosa</name>
    <name type="common">Australian red waratah sea anemone</name>
    <dbReference type="NCBI Taxonomy" id="6105"/>
    <lineage>
        <taxon>Eukaryota</taxon>
        <taxon>Metazoa</taxon>
        <taxon>Cnidaria</taxon>
        <taxon>Anthozoa</taxon>
        <taxon>Hexacorallia</taxon>
        <taxon>Actiniaria</taxon>
        <taxon>Actiniidae</taxon>
        <taxon>Actinia</taxon>
    </lineage>
</organism>
<reference evidence="4" key="1">
    <citation type="submission" date="2025-08" db="UniProtKB">
        <authorList>
            <consortium name="RefSeq"/>
        </authorList>
    </citation>
    <scope>IDENTIFICATION</scope>
    <source>
        <tissue evidence="4">Tentacle</tissue>
    </source>
</reference>
<dbReference type="PIRSF" id="PIRSF000446">
    <property type="entry name" value="Mct"/>
    <property type="match status" value="1"/>
</dbReference>
<dbReference type="Gene3D" id="3.30.70.250">
    <property type="entry name" value="Malonyl-CoA ACP transacylase, ACP-binding"/>
    <property type="match status" value="1"/>
</dbReference>
<evidence type="ECO:0000313" key="3">
    <source>
        <dbReference type="Proteomes" id="UP000515163"/>
    </source>
</evidence>
<dbReference type="InterPro" id="IPR016035">
    <property type="entry name" value="Acyl_Trfase/lysoPLipase"/>
</dbReference>
<dbReference type="RefSeq" id="XP_031565377.1">
    <property type="nucleotide sequence ID" value="XM_031709517.1"/>
</dbReference>
<evidence type="ECO:0000256" key="1">
    <source>
        <dbReference type="ARBA" id="ARBA00008217"/>
    </source>
</evidence>
<dbReference type="OrthoDB" id="541883at2759"/>
<evidence type="ECO:0000259" key="2">
    <source>
        <dbReference type="SMART" id="SM00827"/>
    </source>
</evidence>
<accession>A0A6P8IF80</accession>
<dbReference type="UniPathway" id="UPA00094"/>
<dbReference type="PANTHER" id="PTHR47170:SF2">
    <property type="entry name" value="MALONYL-COA:ACP TRANSACYLASE (MAT) DOMAIN-CONTAINING PROTEIN"/>
    <property type="match status" value="1"/>
</dbReference>
<dbReference type="SMART" id="SM00827">
    <property type="entry name" value="PKS_AT"/>
    <property type="match status" value="1"/>
</dbReference>
<evidence type="ECO:0000313" key="4">
    <source>
        <dbReference type="RefSeq" id="XP_031565377.1"/>
    </source>
</evidence>
<dbReference type="FunCoup" id="A0A6P8IF80">
    <property type="interactions" value="1554"/>
</dbReference>
<dbReference type="Gene3D" id="3.40.366.10">
    <property type="entry name" value="Malonyl-Coenzyme A Acyl Carrier Protein, domain 2"/>
    <property type="match status" value="1"/>
</dbReference>
<dbReference type="KEGG" id="aten:116300612"/>
<dbReference type="GO" id="GO:0006633">
    <property type="term" value="P:fatty acid biosynthetic process"/>
    <property type="evidence" value="ECO:0007669"/>
    <property type="project" value="UniProtKB-UniPathway"/>
</dbReference>
<dbReference type="Pfam" id="PF00698">
    <property type="entry name" value="Acyl_transf_1"/>
    <property type="match status" value="1"/>
</dbReference>
<dbReference type="InterPro" id="IPR016036">
    <property type="entry name" value="Malonyl_transacylase_ACP-bd"/>
</dbReference>
<dbReference type="InterPro" id="IPR014043">
    <property type="entry name" value="Acyl_transferase_dom"/>
</dbReference>
<comment type="similarity">
    <text evidence="1">Belongs to the FabD family.</text>
</comment>
<dbReference type="InParanoid" id="A0A6P8IF80"/>
<dbReference type="AlphaFoldDB" id="A0A6P8IF80"/>
<dbReference type="PANTHER" id="PTHR47170">
    <property type="entry name" value="MALONYL-COA ACP TRANSACYLASE, ACP-BINDING"/>
    <property type="match status" value="1"/>
</dbReference>
<name>A0A6P8IF80_ACTTE</name>
<sequence length="340" mass="37746">MFYPRNFALRRWLQGNKRFVSKESSDVCRQALLFPGQGSQFVGMCGRFIKETWLQTLFSRAHKIIGFDLLKLCLEGPIEELQKTENCQLAVVMASLAGLESYRYHGDSSMSSVCATAGFSIGEFAALVFAKAISLEDALRVIHIRAKAMQIASERHPSGMITVKGLQDKAIKDLCQAAKTLAHSQDPHQAPMAMVANFLYPKGHVIAGTMDVIEYILQYGKIKHGAKDVKQLPVSGAFHTSLMASAQPILKDTLNGTAISIPQIPVYSNVTGKPFSSVEEIKMLLVEQVVQPVQWQTLVQNIIADQKPSMFYEVGPGRQLNAMLYHIDSKYKRHCKNISV</sequence>
<dbReference type="SUPFAM" id="SSF55048">
    <property type="entry name" value="Probable ACP-binding domain of malonyl-CoA ACP transacylase"/>
    <property type="match status" value="1"/>
</dbReference>